<feature type="region of interest" description="Disordered" evidence="1">
    <location>
        <begin position="1"/>
        <end position="55"/>
    </location>
</feature>
<dbReference type="Proteomes" id="UP000247409">
    <property type="component" value="Unassembled WGS sequence"/>
</dbReference>
<accession>A0A2V3J4I8</accession>
<evidence type="ECO:0000256" key="1">
    <source>
        <dbReference type="SAM" id="MobiDB-lite"/>
    </source>
</evidence>
<evidence type="ECO:0000313" key="2">
    <source>
        <dbReference type="EMBL" id="PXF49338.1"/>
    </source>
</evidence>
<feature type="compositionally biased region" description="Basic and acidic residues" evidence="1">
    <location>
        <begin position="1"/>
        <end position="22"/>
    </location>
</feature>
<evidence type="ECO:0000313" key="3">
    <source>
        <dbReference type="Proteomes" id="UP000247409"/>
    </source>
</evidence>
<reference evidence="2 3" key="1">
    <citation type="journal article" date="2018" name="Mol. Biol. Evol.">
        <title>Analysis of the draft genome of the red seaweed Gracilariopsis chorda provides insights into genome size evolution in Rhodophyta.</title>
        <authorList>
            <person name="Lee J."/>
            <person name="Yang E.C."/>
            <person name="Graf L."/>
            <person name="Yang J.H."/>
            <person name="Qiu H."/>
            <person name="Zel Zion U."/>
            <person name="Chan C.X."/>
            <person name="Stephens T.G."/>
            <person name="Weber A.P.M."/>
            <person name="Boo G.H."/>
            <person name="Boo S.M."/>
            <person name="Kim K.M."/>
            <person name="Shin Y."/>
            <person name="Jung M."/>
            <person name="Lee S.J."/>
            <person name="Yim H.S."/>
            <person name="Lee J.H."/>
            <person name="Bhattacharya D."/>
            <person name="Yoon H.S."/>
        </authorList>
    </citation>
    <scope>NUCLEOTIDE SEQUENCE [LARGE SCALE GENOMIC DNA]</scope>
    <source>
        <strain evidence="2 3">SKKU-2015</strain>
        <tissue evidence="2">Whole body</tissue>
    </source>
</reference>
<name>A0A2V3J4I8_9FLOR</name>
<organism evidence="2 3">
    <name type="scientific">Gracilariopsis chorda</name>
    <dbReference type="NCBI Taxonomy" id="448386"/>
    <lineage>
        <taxon>Eukaryota</taxon>
        <taxon>Rhodophyta</taxon>
        <taxon>Florideophyceae</taxon>
        <taxon>Rhodymeniophycidae</taxon>
        <taxon>Gracilariales</taxon>
        <taxon>Gracilariaceae</taxon>
        <taxon>Gracilariopsis</taxon>
    </lineage>
</organism>
<keyword evidence="3" id="KW-1185">Reference proteome</keyword>
<gene>
    <name evidence="2" type="ORF">BWQ96_00912</name>
</gene>
<dbReference type="EMBL" id="NBIV01000006">
    <property type="protein sequence ID" value="PXF49338.1"/>
    <property type="molecule type" value="Genomic_DNA"/>
</dbReference>
<dbReference type="AlphaFoldDB" id="A0A2V3J4I8"/>
<sequence length="76" mass="8644">MYAEREQKKLGNEDTDRQRGVRDQPGTNESQVVNDEAGSEFTDFDGAMNETSINAQDAKYETRSFEEVIEETSKYG</sequence>
<proteinExistence type="predicted"/>
<comment type="caution">
    <text evidence="2">The sequence shown here is derived from an EMBL/GenBank/DDBJ whole genome shotgun (WGS) entry which is preliminary data.</text>
</comment>
<protein>
    <submittedName>
        <fullName evidence="2">Uncharacterized protein</fullName>
    </submittedName>
</protein>